<proteinExistence type="predicted"/>
<dbReference type="RefSeq" id="WP_019246373.1">
    <property type="nucleotide sequence ID" value="NZ_CAPH01000015.1"/>
</dbReference>
<organism evidence="1 2">
    <name type="scientific">Alistipes ihumii AP11</name>
    <dbReference type="NCBI Taxonomy" id="1211813"/>
    <lineage>
        <taxon>Bacteria</taxon>
        <taxon>Pseudomonadati</taxon>
        <taxon>Bacteroidota</taxon>
        <taxon>Bacteroidia</taxon>
        <taxon>Bacteroidales</taxon>
        <taxon>Rikenellaceae</taxon>
        <taxon>Alistipes</taxon>
    </lineage>
</organism>
<gene>
    <name evidence="1" type="ORF">NQ491_04380</name>
</gene>
<evidence type="ECO:0000313" key="1">
    <source>
        <dbReference type="EMBL" id="UWN58020.1"/>
    </source>
</evidence>
<name>A0ABY5V1C2_9BACT</name>
<dbReference type="EMBL" id="CP102294">
    <property type="protein sequence ID" value="UWN58020.1"/>
    <property type="molecule type" value="Genomic_DNA"/>
</dbReference>
<sequence>MAKRFSELGIKQQDDRKIFNCQQVSITDVLNSEIEVIDFIPGMKTQHGEGRYLIKFTQNGTEGKFFTNSSAIKSVLDQIPKEEFPFITTIRCTKCGNGKIYQFT</sequence>
<reference evidence="1" key="1">
    <citation type="journal article" date="2022" name="Cell">
        <title>Design, construction, and in vivo augmentation of a complex gut microbiome.</title>
        <authorList>
            <person name="Cheng A.G."/>
            <person name="Ho P.Y."/>
            <person name="Aranda-Diaz A."/>
            <person name="Jain S."/>
            <person name="Yu F.B."/>
            <person name="Meng X."/>
            <person name="Wang M."/>
            <person name="Iakiviak M."/>
            <person name="Nagashima K."/>
            <person name="Zhao A."/>
            <person name="Murugkar P."/>
            <person name="Patil A."/>
            <person name="Atabakhsh K."/>
            <person name="Weakley A."/>
            <person name="Yan J."/>
            <person name="Brumbaugh A.R."/>
            <person name="Higginbottom S."/>
            <person name="Dimas A."/>
            <person name="Shiver A.L."/>
            <person name="Deutschbauer A."/>
            <person name="Neff N."/>
            <person name="Sonnenburg J.L."/>
            <person name="Huang K.C."/>
            <person name="Fischbach M.A."/>
        </authorList>
    </citation>
    <scope>NUCLEOTIDE SEQUENCE</scope>
    <source>
        <strain evidence="1">AP11</strain>
    </source>
</reference>
<evidence type="ECO:0000313" key="2">
    <source>
        <dbReference type="Proteomes" id="UP001059295"/>
    </source>
</evidence>
<protein>
    <submittedName>
        <fullName evidence="1">Uncharacterized protein</fullName>
    </submittedName>
</protein>
<keyword evidence="2" id="KW-1185">Reference proteome</keyword>
<dbReference type="GeneID" id="82890944"/>
<accession>A0ABY5V1C2</accession>
<dbReference type="Proteomes" id="UP001059295">
    <property type="component" value="Chromosome"/>
</dbReference>